<organism evidence="1 4">
    <name type="scientific">Phytophthora rubi</name>
    <dbReference type="NCBI Taxonomy" id="129364"/>
    <lineage>
        <taxon>Eukaryota</taxon>
        <taxon>Sar</taxon>
        <taxon>Stramenopiles</taxon>
        <taxon>Oomycota</taxon>
        <taxon>Peronosporomycetes</taxon>
        <taxon>Peronosporales</taxon>
        <taxon>Peronosporaceae</taxon>
        <taxon>Phytophthora</taxon>
    </lineage>
</organism>
<name>A0A6A3J8L9_9STRA</name>
<gene>
    <name evidence="1" type="ORF">PR002_g21002</name>
    <name evidence="2" type="ORF">PR003_g19540</name>
</gene>
<dbReference type="Proteomes" id="UP000434957">
    <property type="component" value="Unassembled WGS sequence"/>
</dbReference>
<evidence type="ECO:0000313" key="1">
    <source>
        <dbReference type="EMBL" id="KAE8990950.1"/>
    </source>
</evidence>
<proteinExistence type="predicted"/>
<keyword evidence="3" id="KW-1185">Reference proteome</keyword>
<dbReference type="EMBL" id="QXFU01002067">
    <property type="protein sequence ID" value="KAE8990950.1"/>
    <property type="molecule type" value="Genomic_DNA"/>
</dbReference>
<dbReference type="EMBL" id="QXFT01001656">
    <property type="protein sequence ID" value="KAE9313284.1"/>
    <property type="molecule type" value="Genomic_DNA"/>
</dbReference>
<accession>A0A6A3J8L9</accession>
<dbReference type="Proteomes" id="UP000435112">
    <property type="component" value="Unassembled WGS sequence"/>
</dbReference>
<evidence type="ECO:0000313" key="2">
    <source>
        <dbReference type="EMBL" id="KAE9313284.1"/>
    </source>
</evidence>
<reference evidence="1 4" key="1">
    <citation type="submission" date="2018-09" db="EMBL/GenBank/DDBJ databases">
        <title>Genomic investigation of the strawberry pathogen Phytophthora fragariae indicates pathogenicity is determined by transcriptional variation in three key races.</title>
        <authorList>
            <person name="Adams T.M."/>
            <person name="Armitage A.D."/>
            <person name="Sobczyk M.K."/>
            <person name="Bates H.J."/>
            <person name="Dunwell J.M."/>
            <person name="Nellist C.F."/>
            <person name="Harrison R.J."/>
        </authorList>
    </citation>
    <scope>NUCLEOTIDE SEQUENCE [LARGE SCALE GENOMIC DNA]</scope>
    <source>
        <strain evidence="1 4">SCRP324</strain>
        <strain evidence="2 3">SCRP333</strain>
    </source>
</reference>
<comment type="caution">
    <text evidence="1">The sequence shown here is derived from an EMBL/GenBank/DDBJ whole genome shotgun (WGS) entry which is preliminary data.</text>
</comment>
<sequence>MTSSSHRIPPEAASAGWARVQAKPGSASLQGNASAIWIACQDYNRTFRLDISTAEAPNE</sequence>
<protein>
    <submittedName>
        <fullName evidence="1">Uncharacterized protein</fullName>
    </submittedName>
</protein>
<dbReference type="OrthoDB" id="10272160at2759"/>
<evidence type="ECO:0000313" key="4">
    <source>
        <dbReference type="Proteomes" id="UP000435112"/>
    </source>
</evidence>
<evidence type="ECO:0000313" key="3">
    <source>
        <dbReference type="Proteomes" id="UP000434957"/>
    </source>
</evidence>
<dbReference type="AlphaFoldDB" id="A0A6A3J8L9"/>